<protein>
    <submittedName>
        <fullName evidence="1">Uncharacterized protein</fullName>
    </submittedName>
</protein>
<dbReference type="RefSeq" id="WP_269484387.1">
    <property type="nucleotide sequence ID" value="NZ_JAPXGH010000009.1"/>
</dbReference>
<sequence>MLYDEKDIKILHQGIDTLVIGVKCTDEIFYNTTYSVFLDNLSKLKNQAKEINSYGEKFVKSTLNLNLGDFLISSKGIQNYTYLFKNDDIFVSVASTKFEVKNLYHLKVQFRSRFLLVFGHQKAYEFVSHMLKRIFADYYEVTLLRFDLCTDITGIKYTPNDYFKFRTTRKISNHIDSTNLDSLIDNDEKEMKFIDFSSMDTKAFIRFNQFEGVSFGKSPAMFRIYNKVKEITNKNLAPLIFEKWKINGFDFNKKNYVFRHECEFGRRYIKNLIPKCDDEVEFLFDNLHSFWLQGLSLCKWYDLNDDEISRIQNNEILNDSIRKIYQRVDNNKDRFQFWDMLKTWKYEKNNEPLYKQGIEFVPNIEKCKKALKGFISQVYTNMGYIGAFKDVLIAVEKDLAKEGLTLHKYGLLKVADKFSSNENLFKKSEISDNKMIDIFENNLIEFCFFLDEIGSDDYIKGVKEALKKYYD</sequence>
<organism evidence="1 2">
    <name type="scientific">Campylobacter ureolyticus</name>
    <dbReference type="NCBI Taxonomy" id="827"/>
    <lineage>
        <taxon>Bacteria</taxon>
        <taxon>Pseudomonadati</taxon>
        <taxon>Campylobacterota</taxon>
        <taxon>Epsilonproteobacteria</taxon>
        <taxon>Campylobacterales</taxon>
        <taxon>Campylobacteraceae</taxon>
        <taxon>Campylobacter</taxon>
    </lineage>
</organism>
<dbReference type="AlphaFoldDB" id="A0A9Q4KJY2"/>
<reference evidence="1" key="1">
    <citation type="submission" date="2022-12" db="EMBL/GenBank/DDBJ databases">
        <title>Species Delineation and Comparative Genomics within the Campylobacter ureolyticus Complex.</title>
        <authorList>
            <person name="Maki J."/>
            <person name="Howard M."/>
            <person name="Connelly S."/>
            <person name="Hardy D.J."/>
            <person name="Cameron A."/>
        </authorList>
    </citation>
    <scope>NUCLEOTIDE SEQUENCE</scope>
    <source>
        <strain evidence="1">URMC_787</strain>
    </source>
</reference>
<evidence type="ECO:0000313" key="2">
    <source>
        <dbReference type="Proteomes" id="UP001075225"/>
    </source>
</evidence>
<gene>
    <name evidence="1" type="ORF">O6B32_02380</name>
</gene>
<accession>A0A9Q4KJY2</accession>
<dbReference type="Proteomes" id="UP001075225">
    <property type="component" value="Unassembled WGS sequence"/>
</dbReference>
<proteinExistence type="predicted"/>
<name>A0A9Q4KJY2_9BACT</name>
<comment type="caution">
    <text evidence="1">The sequence shown here is derived from an EMBL/GenBank/DDBJ whole genome shotgun (WGS) entry which is preliminary data.</text>
</comment>
<evidence type="ECO:0000313" key="1">
    <source>
        <dbReference type="EMBL" id="MCZ6159330.1"/>
    </source>
</evidence>
<dbReference type="EMBL" id="JAPXGO010000001">
    <property type="protein sequence ID" value="MCZ6159330.1"/>
    <property type="molecule type" value="Genomic_DNA"/>
</dbReference>